<keyword evidence="2" id="KW-1185">Reference proteome</keyword>
<protein>
    <submittedName>
        <fullName evidence="1">30698_t:CDS:1</fullName>
    </submittedName>
</protein>
<feature type="non-terminal residue" evidence="1">
    <location>
        <position position="73"/>
    </location>
</feature>
<reference evidence="1" key="1">
    <citation type="submission" date="2021-06" db="EMBL/GenBank/DDBJ databases">
        <authorList>
            <person name="Kallberg Y."/>
            <person name="Tangrot J."/>
            <person name="Rosling A."/>
        </authorList>
    </citation>
    <scope>NUCLEOTIDE SEQUENCE</scope>
    <source>
        <strain evidence="1">MA461A</strain>
    </source>
</reference>
<evidence type="ECO:0000313" key="2">
    <source>
        <dbReference type="Proteomes" id="UP000789920"/>
    </source>
</evidence>
<gene>
    <name evidence="1" type="ORF">RPERSI_LOCUS19408</name>
</gene>
<comment type="caution">
    <text evidence="1">The sequence shown here is derived from an EMBL/GenBank/DDBJ whole genome shotgun (WGS) entry which is preliminary data.</text>
</comment>
<evidence type="ECO:0000313" key="1">
    <source>
        <dbReference type="EMBL" id="CAG8792500.1"/>
    </source>
</evidence>
<proteinExistence type="predicted"/>
<accession>A0ACA9RH12</accession>
<sequence>MVEYTCTRCGKSFSKLWKLHHHNKRKYKYRPKIIPQITIPQVKNQKPEAGPGPTTQAYRKEQTTIQQVIDQEK</sequence>
<dbReference type="Proteomes" id="UP000789920">
    <property type="component" value="Unassembled WGS sequence"/>
</dbReference>
<name>A0ACA9RH12_9GLOM</name>
<organism evidence="1 2">
    <name type="scientific">Racocetra persica</name>
    <dbReference type="NCBI Taxonomy" id="160502"/>
    <lineage>
        <taxon>Eukaryota</taxon>
        <taxon>Fungi</taxon>
        <taxon>Fungi incertae sedis</taxon>
        <taxon>Mucoromycota</taxon>
        <taxon>Glomeromycotina</taxon>
        <taxon>Glomeromycetes</taxon>
        <taxon>Diversisporales</taxon>
        <taxon>Gigasporaceae</taxon>
        <taxon>Racocetra</taxon>
    </lineage>
</organism>
<dbReference type="EMBL" id="CAJVQC010053153">
    <property type="protein sequence ID" value="CAG8792500.1"/>
    <property type="molecule type" value="Genomic_DNA"/>
</dbReference>